<reference evidence="2 4" key="1">
    <citation type="submission" date="2023-11" db="EMBL/GenBank/DDBJ databases">
        <title>Unpublished Manusciprt.</title>
        <authorList>
            <person name="Saticioglu I.B."/>
            <person name="Ay H."/>
            <person name="Ajmi N."/>
            <person name="Altun S."/>
            <person name="Duman M."/>
        </authorList>
    </citation>
    <scope>NUCLEOTIDE SEQUENCE</scope>
    <source>
        <strain evidence="1 4">Fl-33</strain>
        <strain evidence="2">Fl-77</strain>
    </source>
</reference>
<evidence type="ECO:0000313" key="4">
    <source>
        <dbReference type="Proteomes" id="UP001278738"/>
    </source>
</evidence>
<dbReference type="AlphaFoldDB" id="A0AAJ2SDW8"/>
<sequence length="115" mass="13366">MNIKDELKNELISNTFSVKWKVRSDIGPNWIGSNREICFYKNSKPMDENLTHSFLKESLIKKLNIPEKSEDDTIEGDGDLFMLGNDLVIKYTISYTIPYDYPHKYENGEVVLISE</sequence>
<proteinExistence type="predicted"/>
<protein>
    <submittedName>
        <fullName evidence="2">Uncharacterized protein</fullName>
    </submittedName>
</protein>
<keyword evidence="4" id="KW-1185">Reference proteome</keyword>
<evidence type="ECO:0000313" key="2">
    <source>
        <dbReference type="EMBL" id="MDX6184726.1"/>
    </source>
</evidence>
<name>A0AAJ2SDW8_9FLAO</name>
<dbReference type="Proteomes" id="UP001270053">
    <property type="component" value="Unassembled WGS sequence"/>
</dbReference>
<dbReference type="EMBL" id="JAWXVG010000001">
    <property type="protein sequence ID" value="MDX6181125.1"/>
    <property type="molecule type" value="Genomic_DNA"/>
</dbReference>
<accession>A0AAJ2SDW8</accession>
<evidence type="ECO:0000313" key="3">
    <source>
        <dbReference type="Proteomes" id="UP001270053"/>
    </source>
</evidence>
<dbReference type="Proteomes" id="UP001278738">
    <property type="component" value="Unassembled WGS sequence"/>
</dbReference>
<gene>
    <name evidence="1" type="ORF">SGQ18_03095</name>
    <name evidence="2" type="ORF">SGQ44_03100</name>
</gene>
<dbReference type="RefSeq" id="WP_229975766.1">
    <property type="nucleotide sequence ID" value="NZ_CP087133.1"/>
</dbReference>
<evidence type="ECO:0000313" key="1">
    <source>
        <dbReference type="EMBL" id="MDX6181125.1"/>
    </source>
</evidence>
<dbReference type="EMBL" id="JAWXVH010000001">
    <property type="protein sequence ID" value="MDX6184726.1"/>
    <property type="molecule type" value="Genomic_DNA"/>
</dbReference>
<comment type="caution">
    <text evidence="2">The sequence shown here is derived from an EMBL/GenBank/DDBJ whole genome shotgun (WGS) entry which is preliminary data.</text>
</comment>
<organism evidence="2 3">
    <name type="scientific">Flavobacterium flavipigmentatum</name>
    <dbReference type="NCBI Taxonomy" id="2893884"/>
    <lineage>
        <taxon>Bacteria</taxon>
        <taxon>Pseudomonadati</taxon>
        <taxon>Bacteroidota</taxon>
        <taxon>Flavobacteriia</taxon>
        <taxon>Flavobacteriales</taxon>
        <taxon>Flavobacteriaceae</taxon>
        <taxon>Flavobacterium</taxon>
    </lineage>
</organism>